<proteinExistence type="predicted"/>
<evidence type="ECO:0000313" key="2">
    <source>
        <dbReference type="Proteomes" id="UP001589818"/>
    </source>
</evidence>
<dbReference type="Proteomes" id="UP001589818">
    <property type="component" value="Unassembled WGS sequence"/>
</dbReference>
<name>A0ABV6JFZ4_9BACL</name>
<dbReference type="RefSeq" id="WP_204815998.1">
    <property type="nucleotide sequence ID" value="NZ_JANHOF010000001.1"/>
</dbReference>
<comment type="caution">
    <text evidence="1">The sequence shown here is derived from an EMBL/GenBank/DDBJ whole genome shotgun (WGS) entry which is preliminary data.</text>
</comment>
<sequence length="73" mass="8448">MTDLRKLAGEQPVHDYYRHAEQAYALLPDTMNQLQLLKEAFGRADEDFLAIELRTMIDRLEEIQKLMAEGPQG</sequence>
<dbReference type="EMBL" id="JBHLVF010000041">
    <property type="protein sequence ID" value="MFC0394833.1"/>
    <property type="molecule type" value="Genomic_DNA"/>
</dbReference>
<reference evidence="1 2" key="1">
    <citation type="submission" date="2024-09" db="EMBL/GenBank/DDBJ databases">
        <authorList>
            <person name="Sun Q."/>
            <person name="Mori K."/>
        </authorList>
    </citation>
    <scope>NUCLEOTIDE SEQUENCE [LARGE SCALE GENOMIC DNA]</scope>
    <source>
        <strain evidence="1 2">CCM 4839</strain>
    </source>
</reference>
<evidence type="ECO:0000313" key="1">
    <source>
        <dbReference type="EMBL" id="MFC0394833.1"/>
    </source>
</evidence>
<gene>
    <name evidence="1" type="ORF">ACFFJ8_26150</name>
</gene>
<keyword evidence="2" id="KW-1185">Reference proteome</keyword>
<organism evidence="1 2">
    <name type="scientific">Paenibacillus mendelii</name>
    <dbReference type="NCBI Taxonomy" id="206163"/>
    <lineage>
        <taxon>Bacteria</taxon>
        <taxon>Bacillati</taxon>
        <taxon>Bacillota</taxon>
        <taxon>Bacilli</taxon>
        <taxon>Bacillales</taxon>
        <taxon>Paenibacillaceae</taxon>
        <taxon>Paenibacillus</taxon>
    </lineage>
</organism>
<accession>A0ABV6JFZ4</accession>
<protein>
    <submittedName>
        <fullName evidence="1">Uncharacterized protein</fullName>
    </submittedName>
</protein>